<gene>
    <name evidence="1" type="ORF">PEPS_33630</name>
</gene>
<name>A0ABM7VJC7_9BACT</name>
<sequence>MEFIPWLNRDEQILCGLINCNHIGVTPNYYKDLYCPQITQISTDFLFRKSDIANPKTLYYSF</sequence>
<reference evidence="1 2" key="1">
    <citation type="submission" date="2021-12" db="EMBL/GenBank/DDBJ databases">
        <title>Genome sequencing of bacteria with rrn-lacking chromosome and rrn-plasmid.</title>
        <authorList>
            <person name="Anda M."/>
            <person name="Iwasaki W."/>
        </authorList>
    </citation>
    <scope>NUCLEOTIDE SEQUENCE [LARGE SCALE GENOMIC DNA]</scope>
    <source>
        <strain evidence="1 2">NBRC 101262</strain>
        <plasmid evidence="1 2">pPP1</plasmid>
    </source>
</reference>
<dbReference type="EMBL" id="AP025293">
    <property type="protein sequence ID" value="BDD01083.1"/>
    <property type="molecule type" value="Genomic_DNA"/>
</dbReference>
<dbReference type="Proteomes" id="UP001354989">
    <property type="component" value="Plasmid pPP1"/>
</dbReference>
<proteinExistence type="predicted"/>
<accession>A0ABM7VJC7</accession>
<keyword evidence="2" id="KW-1185">Reference proteome</keyword>
<keyword evidence="1" id="KW-0614">Plasmid</keyword>
<organism evidence="1 2">
    <name type="scientific">Persicobacter psychrovividus</name>
    <dbReference type="NCBI Taxonomy" id="387638"/>
    <lineage>
        <taxon>Bacteria</taxon>
        <taxon>Pseudomonadati</taxon>
        <taxon>Bacteroidota</taxon>
        <taxon>Cytophagia</taxon>
        <taxon>Cytophagales</taxon>
        <taxon>Persicobacteraceae</taxon>
        <taxon>Persicobacter</taxon>
    </lineage>
</organism>
<geneLocation type="plasmid" evidence="1 2">
    <name>pPP1</name>
</geneLocation>
<evidence type="ECO:0000313" key="2">
    <source>
        <dbReference type="Proteomes" id="UP001354989"/>
    </source>
</evidence>
<evidence type="ECO:0000313" key="1">
    <source>
        <dbReference type="EMBL" id="BDD01083.1"/>
    </source>
</evidence>
<protein>
    <submittedName>
        <fullName evidence="1">Uncharacterized protein</fullName>
    </submittedName>
</protein>